<dbReference type="PANTHER" id="PTHR14097:SF7">
    <property type="entry name" value="OXIDOREDUCTASE HTATIP2"/>
    <property type="match status" value="1"/>
</dbReference>
<name>A0A8R1IQS4_CAEJA</name>
<dbReference type="GO" id="GO:0005737">
    <property type="term" value="C:cytoplasm"/>
    <property type="evidence" value="ECO:0007669"/>
    <property type="project" value="TreeGrafter"/>
</dbReference>
<organism evidence="1 2">
    <name type="scientific">Caenorhabditis japonica</name>
    <dbReference type="NCBI Taxonomy" id="281687"/>
    <lineage>
        <taxon>Eukaryota</taxon>
        <taxon>Metazoa</taxon>
        <taxon>Ecdysozoa</taxon>
        <taxon>Nematoda</taxon>
        <taxon>Chromadorea</taxon>
        <taxon>Rhabditida</taxon>
        <taxon>Rhabditina</taxon>
        <taxon>Rhabditomorpha</taxon>
        <taxon>Rhabditoidea</taxon>
        <taxon>Rhabditidae</taxon>
        <taxon>Peloderinae</taxon>
        <taxon>Caenorhabditis</taxon>
    </lineage>
</organism>
<dbReference type="PANTHER" id="PTHR14097">
    <property type="entry name" value="OXIDOREDUCTASE HTATIP2"/>
    <property type="match status" value="1"/>
</dbReference>
<dbReference type="EnsemblMetazoa" id="CJA37890.1">
    <property type="protein sequence ID" value="CJA37890.1"/>
    <property type="gene ID" value="WBGene00213737"/>
</dbReference>
<accession>A0A8R1IQS4</accession>
<protein>
    <submittedName>
        <fullName evidence="1">Uncharacterized protein</fullName>
    </submittedName>
</protein>
<dbReference type="InterPro" id="IPR036291">
    <property type="entry name" value="NAD(P)-bd_dom_sf"/>
</dbReference>
<reference evidence="2" key="1">
    <citation type="submission" date="2010-08" db="EMBL/GenBank/DDBJ databases">
        <authorList>
            <consortium name="Caenorhabditis japonica Sequencing Consortium"/>
            <person name="Wilson R.K."/>
        </authorList>
    </citation>
    <scope>NUCLEOTIDE SEQUENCE [LARGE SCALE GENOMIC DNA]</scope>
    <source>
        <strain evidence="2">DF5081</strain>
    </source>
</reference>
<sequence length="98" mass="11193">MFLYWKTKGQVEKEIEQLNFDKFVIMHPGLIESKRPEFRFAEAVGSVLLRPLRAISSRFSSTATEIAQAMIQATQTADSGKLIWDNVKIVDEAKKYQA</sequence>
<reference evidence="1" key="2">
    <citation type="submission" date="2022-06" db="UniProtKB">
        <authorList>
            <consortium name="EnsemblMetazoa"/>
        </authorList>
    </citation>
    <scope>IDENTIFICATION</scope>
    <source>
        <strain evidence="1">DF5081</strain>
    </source>
</reference>
<dbReference type="Gene3D" id="3.40.50.720">
    <property type="entry name" value="NAD(P)-binding Rossmann-like Domain"/>
    <property type="match status" value="1"/>
</dbReference>
<evidence type="ECO:0000313" key="2">
    <source>
        <dbReference type="Proteomes" id="UP000005237"/>
    </source>
</evidence>
<dbReference type="GO" id="GO:0051170">
    <property type="term" value="P:import into nucleus"/>
    <property type="evidence" value="ECO:0007669"/>
    <property type="project" value="TreeGrafter"/>
</dbReference>
<dbReference type="SUPFAM" id="SSF51735">
    <property type="entry name" value="NAD(P)-binding Rossmann-fold domains"/>
    <property type="match status" value="1"/>
</dbReference>
<proteinExistence type="predicted"/>
<keyword evidence="2" id="KW-1185">Reference proteome</keyword>
<evidence type="ECO:0000313" key="1">
    <source>
        <dbReference type="EnsemblMetazoa" id="CJA37890.1"/>
    </source>
</evidence>
<dbReference type="AlphaFoldDB" id="A0A8R1IQS4"/>
<dbReference type="Proteomes" id="UP000005237">
    <property type="component" value="Unassembled WGS sequence"/>
</dbReference>